<dbReference type="CDD" id="cd01949">
    <property type="entry name" value="GGDEF"/>
    <property type="match status" value="1"/>
</dbReference>
<evidence type="ECO:0000259" key="2">
    <source>
        <dbReference type="PROSITE" id="PS50112"/>
    </source>
</evidence>
<dbReference type="InterPro" id="IPR000160">
    <property type="entry name" value="GGDEF_dom"/>
</dbReference>
<dbReference type="InterPro" id="IPR000700">
    <property type="entry name" value="PAS-assoc_C"/>
</dbReference>
<dbReference type="SUPFAM" id="SSF55073">
    <property type="entry name" value="Nucleotide cyclase"/>
    <property type="match status" value="1"/>
</dbReference>
<dbReference type="SUPFAM" id="SSF55785">
    <property type="entry name" value="PYP-like sensor domain (PAS domain)"/>
    <property type="match status" value="2"/>
</dbReference>
<dbReference type="InterPro" id="IPR029787">
    <property type="entry name" value="Nucleotide_cyclase"/>
</dbReference>
<dbReference type="InterPro" id="IPR052155">
    <property type="entry name" value="Biofilm_reg_signaling"/>
</dbReference>
<feature type="domain" description="PAC" evidence="3">
    <location>
        <begin position="198"/>
        <end position="248"/>
    </location>
</feature>
<dbReference type="SMART" id="SM00086">
    <property type="entry name" value="PAC"/>
    <property type="match status" value="2"/>
</dbReference>
<dbReference type="Pfam" id="PF00990">
    <property type="entry name" value="GGDEF"/>
    <property type="match status" value="1"/>
</dbReference>
<feature type="domain" description="GGDEF" evidence="5">
    <location>
        <begin position="277"/>
        <end position="408"/>
    </location>
</feature>
<dbReference type="CDD" id="cd00130">
    <property type="entry name" value="PAS"/>
    <property type="match status" value="2"/>
</dbReference>
<dbReference type="InterPro" id="IPR043128">
    <property type="entry name" value="Rev_trsase/Diguanyl_cyclase"/>
</dbReference>
<dbReference type="Gene3D" id="3.20.20.450">
    <property type="entry name" value="EAL domain"/>
    <property type="match status" value="1"/>
</dbReference>
<evidence type="ECO:0000256" key="1">
    <source>
        <dbReference type="SAM" id="MobiDB-lite"/>
    </source>
</evidence>
<comment type="caution">
    <text evidence="6">The sequence shown here is derived from an EMBL/GenBank/DDBJ whole genome shotgun (WGS) entry which is preliminary data.</text>
</comment>
<dbReference type="InterPro" id="IPR013767">
    <property type="entry name" value="PAS_fold"/>
</dbReference>
<feature type="domain" description="PAS" evidence="2">
    <location>
        <begin position="16"/>
        <end position="67"/>
    </location>
</feature>
<dbReference type="SMART" id="SM00052">
    <property type="entry name" value="EAL"/>
    <property type="match status" value="1"/>
</dbReference>
<organism evidence="6 7">
    <name type="scientific">Pseudarthrobacter humi</name>
    <dbReference type="NCBI Taxonomy" id="2952523"/>
    <lineage>
        <taxon>Bacteria</taxon>
        <taxon>Bacillati</taxon>
        <taxon>Actinomycetota</taxon>
        <taxon>Actinomycetes</taxon>
        <taxon>Micrococcales</taxon>
        <taxon>Micrococcaceae</taxon>
        <taxon>Pseudarthrobacter</taxon>
    </lineage>
</organism>
<feature type="domain" description="PAC" evidence="3">
    <location>
        <begin position="70"/>
        <end position="122"/>
    </location>
</feature>
<gene>
    <name evidence="6" type="ORF">NFC73_16030</name>
</gene>
<dbReference type="Gene3D" id="3.30.450.20">
    <property type="entry name" value="PAS domain"/>
    <property type="match status" value="2"/>
</dbReference>
<dbReference type="InterPro" id="IPR013655">
    <property type="entry name" value="PAS_fold_3"/>
</dbReference>
<accession>A0ABT1LRZ1</accession>
<evidence type="ECO:0000259" key="4">
    <source>
        <dbReference type="PROSITE" id="PS50883"/>
    </source>
</evidence>
<dbReference type="RefSeq" id="WP_254751753.1">
    <property type="nucleotide sequence ID" value="NZ_JANCLV010000012.1"/>
</dbReference>
<reference evidence="6 7" key="1">
    <citation type="submission" date="2022-06" db="EMBL/GenBank/DDBJ databases">
        <title>Pseudarthrobacter sp. strain RMG13 Genome sequencing and assembly.</title>
        <authorList>
            <person name="Kim I."/>
        </authorList>
    </citation>
    <scope>NUCLEOTIDE SEQUENCE [LARGE SCALE GENOMIC DNA]</scope>
    <source>
        <strain evidence="6 7">RMG13</strain>
    </source>
</reference>
<dbReference type="NCBIfam" id="TIGR00229">
    <property type="entry name" value="sensory_box"/>
    <property type="match status" value="1"/>
</dbReference>
<dbReference type="InterPro" id="IPR001633">
    <property type="entry name" value="EAL_dom"/>
</dbReference>
<dbReference type="Pfam" id="PF00989">
    <property type="entry name" value="PAS"/>
    <property type="match status" value="1"/>
</dbReference>
<dbReference type="Proteomes" id="UP001524318">
    <property type="component" value="Unassembled WGS sequence"/>
</dbReference>
<name>A0ABT1LRZ1_9MICC</name>
<dbReference type="SMART" id="SM00267">
    <property type="entry name" value="GGDEF"/>
    <property type="match status" value="1"/>
</dbReference>
<feature type="domain" description="EAL" evidence="4">
    <location>
        <begin position="417"/>
        <end position="674"/>
    </location>
</feature>
<dbReference type="EMBL" id="JANCLV010000012">
    <property type="protein sequence ID" value="MCP9001223.1"/>
    <property type="molecule type" value="Genomic_DNA"/>
</dbReference>
<dbReference type="PROSITE" id="PS50112">
    <property type="entry name" value="PAS"/>
    <property type="match status" value="1"/>
</dbReference>
<evidence type="ECO:0000259" key="3">
    <source>
        <dbReference type="PROSITE" id="PS50113"/>
    </source>
</evidence>
<dbReference type="CDD" id="cd01948">
    <property type="entry name" value="EAL"/>
    <property type="match status" value="1"/>
</dbReference>
<evidence type="ECO:0000313" key="7">
    <source>
        <dbReference type="Proteomes" id="UP001524318"/>
    </source>
</evidence>
<dbReference type="SUPFAM" id="SSF141868">
    <property type="entry name" value="EAL domain-like"/>
    <property type="match status" value="1"/>
</dbReference>
<dbReference type="PROSITE" id="PS50113">
    <property type="entry name" value="PAC"/>
    <property type="match status" value="2"/>
</dbReference>
<dbReference type="NCBIfam" id="TIGR00254">
    <property type="entry name" value="GGDEF"/>
    <property type="match status" value="1"/>
</dbReference>
<evidence type="ECO:0000313" key="6">
    <source>
        <dbReference type="EMBL" id="MCP9001223.1"/>
    </source>
</evidence>
<dbReference type="InterPro" id="IPR000014">
    <property type="entry name" value="PAS"/>
</dbReference>
<dbReference type="InterPro" id="IPR001610">
    <property type="entry name" value="PAC"/>
</dbReference>
<protein>
    <submittedName>
        <fullName evidence="6">EAL domain-containing protein</fullName>
    </submittedName>
</protein>
<keyword evidence="7" id="KW-1185">Reference proteome</keyword>
<dbReference type="PANTHER" id="PTHR44757">
    <property type="entry name" value="DIGUANYLATE CYCLASE DGCP"/>
    <property type="match status" value="1"/>
</dbReference>
<proteinExistence type="predicted"/>
<dbReference type="PROSITE" id="PS50887">
    <property type="entry name" value="GGDEF"/>
    <property type="match status" value="1"/>
</dbReference>
<sequence>MIPHTPAVPEARISGDLNGTITAWNAGATEMFGFSADEAIGRNYDLLTTTNGPILHRGALEHLLAGKGSSEVRTRWRRNDGRVAEVSLTHSPRFDADGVLIGSSTIARDVTAVSQLQDEAGKERERLIEAQEMAHVGSAEYDFSSGRWWHSEEFGRLLDLTTGEKVSISMLLEKIHPQDRDGVRSDWNSLDRAGSRHLDRELRLIQPTGDVRWILASVRVTGTGIRTRVLITALDITARKLAEAVLTHQASHDALTGLPNRILIKTILHDLLGRKASSVVVFFLDVDRFKTVNDAVGHAAGDAILSQLAARLRPAIRPGDTVGRFGGDEFIVICKNLHATEATAVAERLRTAVKEAFTLDDRQIFLNISIGIAPASPGDTAETILDAADLAMYQAKKAGGDRIATRDSHTQPAATARLNLESDLRLALGRNELSLHYQPVIDVKTGRPVGLEAFLRWEHPTLGLLQPASFISLAEDSGLIVPIGSWVLNQALQQTQHWRNTLPGAKDLTIFVNVSVRQLQDLRFVDTVRDALCTTGISPDAVTLEITESVLMDQRELPTAIVQGLHACGVGLAIDDFGTGYSSLSQLRWLSADTLKIDRSFVSELGYKDPSSASIIQLILGMARVLNLSVIAEGVETPTQLNQLRRLGVRHAQGYLWSTPVPAHEIPKQLQAHATEPTPRNAQPRELPRRSDR</sequence>
<evidence type="ECO:0000259" key="5">
    <source>
        <dbReference type="PROSITE" id="PS50887"/>
    </source>
</evidence>
<dbReference type="PANTHER" id="PTHR44757:SF2">
    <property type="entry name" value="BIOFILM ARCHITECTURE MAINTENANCE PROTEIN MBAA"/>
    <property type="match status" value="1"/>
</dbReference>
<dbReference type="Pfam" id="PF08447">
    <property type="entry name" value="PAS_3"/>
    <property type="match status" value="1"/>
</dbReference>
<dbReference type="Gene3D" id="3.30.70.270">
    <property type="match status" value="1"/>
</dbReference>
<dbReference type="Pfam" id="PF00563">
    <property type="entry name" value="EAL"/>
    <property type="match status" value="1"/>
</dbReference>
<dbReference type="PROSITE" id="PS50883">
    <property type="entry name" value="EAL"/>
    <property type="match status" value="1"/>
</dbReference>
<dbReference type="InterPro" id="IPR035965">
    <property type="entry name" value="PAS-like_dom_sf"/>
</dbReference>
<dbReference type="InterPro" id="IPR035919">
    <property type="entry name" value="EAL_sf"/>
</dbReference>
<feature type="region of interest" description="Disordered" evidence="1">
    <location>
        <begin position="670"/>
        <end position="693"/>
    </location>
</feature>